<dbReference type="RefSeq" id="XP_024768955.1">
    <property type="nucleotide sequence ID" value="XM_024913988.1"/>
</dbReference>
<evidence type="ECO:0000256" key="1">
    <source>
        <dbReference type="SAM" id="MobiDB-lite"/>
    </source>
</evidence>
<reference evidence="2 3" key="1">
    <citation type="submission" date="2016-07" db="EMBL/GenBank/DDBJ databases">
        <title>Multiple horizontal gene transfer events from other fungi enriched the ability of initially mycotrophic Trichoderma (Ascomycota) to feed on dead plant biomass.</title>
        <authorList>
            <consortium name="DOE Joint Genome Institute"/>
            <person name="Aerts A."/>
            <person name="Atanasova L."/>
            <person name="Chenthamara K."/>
            <person name="Zhang J."/>
            <person name="Grujic M."/>
            <person name="Henrissat B."/>
            <person name="Kuo A."/>
            <person name="Salamov A."/>
            <person name="Lipzen A."/>
            <person name="Labutti K."/>
            <person name="Barry K."/>
            <person name="Miao Y."/>
            <person name="Rahimi M.J."/>
            <person name="Shen Q."/>
            <person name="Grigoriev I.V."/>
            <person name="Kubicek C.P."/>
            <person name="Druzhinina I.S."/>
        </authorList>
    </citation>
    <scope>NUCLEOTIDE SEQUENCE [LARGE SCALE GENOMIC DNA]</scope>
    <source>
        <strain evidence="2 3">CBS 226.95</strain>
    </source>
</reference>
<feature type="region of interest" description="Disordered" evidence="1">
    <location>
        <begin position="15"/>
        <end position="36"/>
    </location>
</feature>
<dbReference type="GeneID" id="36622552"/>
<proteinExistence type="predicted"/>
<evidence type="ECO:0000313" key="2">
    <source>
        <dbReference type="EMBL" id="PTB49278.1"/>
    </source>
</evidence>
<evidence type="ECO:0000313" key="3">
    <source>
        <dbReference type="Proteomes" id="UP000241690"/>
    </source>
</evidence>
<protein>
    <submittedName>
        <fullName evidence="2">Uncharacterized protein</fullName>
    </submittedName>
</protein>
<gene>
    <name evidence="2" type="ORF">M431DRAFT_277009</name>
</gene>
<organism evidence="2 3">
    <name type="scientific">Trichoderma harzianum CBS 226.95</name>
    <dbReference type="NCBI Taxonomy" id="983964"/>
    <lineage>
        <taxon>Eukaryota</taxon>
        <taxon>Fungi</taxon>
        <taxon>Dikarya</taxon>
        <taxon>Ascomycota</taxon>
        <taxon>Pezizomycotina</taxon>
        <taxon>Sordariomycetes</taxon>
        <taxon>Hypocreomycetidae</taxon>
        <taxon>Hypocreales</taxon>
        <taxon>Hypocreaceae</taxon>
        <taxon>Trichoderma</taxon>
    </lineage>
</organism>
<keyword evidence="3" id="KW-1185">Reference proteome</keyword>
<accession>A0A2T3ZWX2</accession>
<dbReference type="AlphaFoldDB" id="A0A2T3ZWX2"/>
<dbReference type="Proteomes" id="UP000241690">
    <property type="component" value="Unassembled WGS sequence"/>
</dbReference>
<sequence length="203" mass="22509">MQSLGMSDFIFYQGKKEEKREKGQRQRGIEPRSRGGRAGFSSLGQLVLDLEVPLDTALMVAWIAGISRPQPPCNIEHRGSKTKQTDAITKGKKENVKMTFGSSKSWLKHQKKNLYAQRSILVFSVDPTARPGFPWVFLCGYQQLERATGGVYASAIQGCGPCLRVPDLAVAFVVMSRATWEVPSQVTSRCIADQAITKWAARC</sequence>
<name>A0A2T3ZWX2_TRIHA</name>
<dbReference type="EMBL" id="KZ679693">
    <property type="protein sequence ID" value="PTB49278.1"/>
    <property type="molecule type" value="Genomic_DNA"/>
</dbReference>
<feature type="compositionally biased region" description="Basic and acidic residues" evidence="1">
    <location>
        <begin position="15"/>
        <end position="33"/>
    </location>
</feature>